<dbReference type="InterPro" id="IPR032466">
    <property type="entry name" value="Metal_Hydrolase"/>
</dbReference>
<organism evidence="2 3">
    <name type="scientific">Hyphomicrobium album</name>
    <dbReference type="NCBI Taxonomy" id="2665159"/>
    <lineage>
        <taxon>Bacteria</taxon>
        <taxon>Pseudomonadati</taxon>
        <taxon>Pseudomonadota</taxon>
        <taxon>Alphaproteobacteria</taxon>
        <taxon>Hyphomicrobiales</taxon>
        <taxon>Hyphomicrobiaceae</taxon>
        <taxon>Hyphomicrobium</taxon>
    </lineage>
</organism>
<name>A0A6I3KFW0_9HYPH</name>
<keyword evidence="3" id="KW-1185">Reference proteome</keyword>
<dbReference type="EMBL" id="WMBQ01000001">
    <property type="protein sequence ID" value="MTD93794.1"/>
    <property type="molecule type" value="Genomic_DNA"/>
</dbReference>
<feature type="domain" description="Amidohydrolase 3" evidence="1">
    <location>
        <begin position="44"/>
        <end position="540"/>
    </location>
</feature>
<evidence type="ECO:0000313" key="3">
    <source>
        <dbReference type="Proteomes" id="UP000440694"/>
    </source>
</evidence>
<proteinExistence type="predicted"/>
<dbReference type="SUPFAM" id="SSF51338">
    <property type="entry name" value="Composite domain of metallo-dependent hydrolases"/>
    <property type="match status" value="1"/>
</dbReference>
<dbReference type="InterPro" id="IPR013108">
    <property type="entry name" value="Amidohydro_3"/>
</dbReference>
<dbReference type="InterPro" id="IPR011059">
    <property type="entry name" value="Metal-dep_hydrolase_composite"/>
</dbReference>
<dbReference type="Proteomes" id="UP000440694">
    <property type="component" value="Unassembled WGS sequence"/>
</dbReference>
<dbReference type="PANTHER" id="PTHR22642:SF2">
    <property type="entry name" value="PROTEIN LONG AFTER FAR-RED 3"/>
    <property type="match status" value="1"/>
</dbReference>
<sequence length="548" mass="59401">MDPGWPEATAVAVMDGKILSVGVTFDDLMPWLDKYPYEVDDRFKDKVIYPGFVEAHTHPVMGSLAISRPTLSHFPVRSPYGPEIPGVKTYDEAIARLKQFVADAPSPDETVLTWGYDVLAMGEDFNRKTLDAISISQPLIVWDASEHNAYANTAAIDKYDITPEKIKGVIGAGTNPDGSSNGQFLGTDAARVLLPQVIAEQMQPGAATKNLNYFGALMQQAGVTTAGDLFFGGVDMGLEQELSRTYFATDASMQRIVHVVDGFSAGKAYGAAAVDKALAMQAESNDKAMFKGVKFYADDAFVSLSMQMQWPGYVDADKYKGLFMYASKEDFVAAMRPWWNAGFPIHVHSNGSGGNQVTLDALAALQAEKPRFDHRFSFEHFGISTVAQGRRVKALGAVVSTNPYYVYERADLSIPQLGTDRASLAARMRSLVDQDIVVSLHSDTPVGIPSPLLEVWTAVNRIGFTSGKVRAPAERVDVARAMKMVTIDAAYTLGVEDKVGTIEAGKLADFAVLDDDPLAVDPMQIKDIPVVATILGGKVILTADTRHP</sequence>
<reference evidence="2 3" key="1">
    <citation type="submission" date="2019-11" db="EMBL/GenBank/DDBJ databases">
        <title>Identification of a novel strain.</title>
        <authorList>
            <person name="Xu Q."/>
            <person name="Wang G."/>
        </authorList>
    </citation>
    <scope>NUCLEOTIDE SEQUENCE [LARGE SCALE GENOMIC DNA]</scope>
    <source>
        <strain evidence="3">xq</strain>
    </source>
</reference>
<keyword evidence="2" id="KW-0378">Hydrolase</keyword>
<evidence type="ECO:0000259" key="1">
    <source>
        <dbReference type="Pfam" id="PF07969"/>
    </source>
</evidence>
<gene>
    <name evidence="2" type="ORF">GIW81_05535</name>
</gene>
<dbReference type="Gene3D" id="3.10.310.70">
    <property type="match status" value="1"/>
</dbReference>
<dbReference type="AlphaFoldDB" id="A0A6I3KFW0"/>
<dbReference type="GO" id="GO:0016810">
    <property type="term" value="F:hydrolase activity, acting on carbon-nitrogen (but not peptide) bonds"/>
    <property type="evidence" value="ECO:0007669"/>
    <property type="project" value="InterPro"/>
</dbReference>
<dbReference type="PANTHER" id="PTHR22642">
    <property type="entry name" value="IMIDAZOLONEPROPIONASE"/>
    <property type="match status" value="1"/>
</dbReference>
<dbReference type="SUPFAM" id="SSF51556">
    <property type="entry name" value="Metallo-dependent hydrolases"/>
    <property type="match status" value="1"/>
</dbReference>
<accession>A0A6I3KFW0</accession>
<dbReference type="Gene3D" id="2.30.40.10">
    <property type="entry name" value="Urease, subunit C, domain 1"/>
    <property type="match status" value="1"/>
</dbReference>
<protein>
    <submittedName>
        <fullName evidence="2">Amidohydrolase family protein</fullName>
    </submittedName>
</protein>
<comment type="caution">
    <text evidence="2">The sequence shown here is derived from an EMBL/GenBank/DDBJ whole genome shotgun (WGS) entry which is preliminary data.</text>
</comment>
<dbReference type="Pfam" id="PF07969">
    <property type="entry name" value="Amidohydro_3"/>
    <property type="match status" value="1"/>
</dbReference>
<evidence type="ECO:0000313" key="2">
    <source>
        <dbReference type="EMBL" id="MTD93794.1"/>
    </source>
</evidence>
<dbReference type="Gene3D" id="3.20.20.140">
    <property type="entry name" value="Metal-dependent hydrolases"/>
    <property type="match status" value="1"/>
</dbReference>